<dbReference type="GO" id="GO:0003682">
    <property type="term" value="F:chromatin binding"/>
    <property type="evidence" value="ECO:0007669"/>
    <property type="project" value="TreeGrafter"/>
</dbReference>
<accession>A0A4Q9KXE9</accession>
<dbReference type="GO" id="GO:0005669">
    <property type="term" value="C:transcription factor TFIID complex"/>
    <property type="evidence" value="ECO:0007669"/>
    <property type="project" value="InterPro"/>
</dbReference>
<dbReference type="InterPro" id="IPR037813">
    <property type="entry name" value="TAF2"/>
</dbReference>
<evidence type="ECO:0000313" key="3">
    <source>
        <dbReference type="Proteomes" id="UP000293045"/>
    </source>
</evidence>
<comment type="caution">
    <text evidence="2">The sequence shown here is derived from an EMBL/GenBank/DDBJ whole genome shotgun (WGS) entry which is preliminary data.</text>
</comment>
<dbReference type="Proteomes" id="UP000293045">
    <property type="component" value="Unassembled WGS sequence"/>
</dbReference>
<feature type="region of interest" description="Disordered" evidence="1">
    <location>
        <begin position="61"/>
        <end position="98"/>
    </location>
</feature>
<dbReference type="AlphaFoldDB" id="A0A4Q9KXE9"/>
<sequence length="664" mass="75203">MDKPIIFSQKLVFFLNHNNHRTSAYTEIHLITPTPTITFNINHLEITNLIITEDNQKYSLQDNKKGSNRYNKDNKYCNKDNKDTYNSNKDTTKDSNNTLLNDSISNNTLLNTSSGNNTPLTNPHINNTLYTLINNKSLTLPINTPLKITIEYEIPINNPAIITHQIDNHIEILGTNTHTSLFPYINTPTSYIITYVIPITPDLTLVSPGVLQGTAVHTSNKGSDKTKDENKDKRVLDNSSSNKGVLDNSSSNKGVLDNTANNTTPIHTNTTDNTPFNIYTYKIPFTHPTHISFILGTFEIHDISTNIYLYIPLCLINKIKDSLTEITGDILNIHKITETFTQTTIINNNTPLFNSTNNSINNTPLFNNTNNPTNNTPLFNNTNNTINNTPLFNNPTNPTNNTTFSYIPFKKLSLIFPMSFITPFVSHESIYINTSYLPISTSSYNTSKDINNKHIPNTLTLPPIEHLYSLKYKLSKMYSILILQHPYNIQDSFIYKGLQGYIKDNILRIILGNTSYIYNIYKYKEYVISKDIKEYPLYSVKRNNYSSSFFLTKSTLFFHVLENNLSRAFMQRIVNRIIMFNNTWVISGVMVGGVSNRDMLGGVSNRLEGVSNKDMLEGVSNSSKDYKGLSNKDSGLECVNYRDSGLEGVSNSSKDYKGLSNRDI</sequence>
<dbReference type="GO" id="GO:0006367">
    <property type="term" value="P:transcription initiation at RNA polymerase II promoter"/>
    <property type="evidence" value="ECO:0007669"/>
    <property type="project" value="TreeGrafter"/>
</dbReference>
<dbReference type="PANTHER" id="PTHR15137:SF9">
    <property type="entry name" value="TRANSCRIPTION INITIATION FACTOR TFIID SUBUNIT 2"/>
    <property type="match status" value="1"/>
</dbReference>
<dbReference type="VEuPathDB" id="MicrosporidiaDB:CWI39_2158p0010"/>
<dbReference type="EMBL" id="PIXR01002158">
    <property type="protein sequence ID" value="TBT99070.1"/>
    <property type="molecule type" value="Genomic_DNA"/>
</dbReference>
<protein>
    <submittedName>
        <fullName evidence="2">Uncharacterized protein</fullName>
    </submittedName>
</protein>
<gene>
    <name evidence="2" type="ORF">CWI39_2158p0010</name>
</gene>
<feature type="non-terminal residue" evidence="2">
    <location>
        <position position="664"/>
    </location>
</feature>
<feature type="compositionally biased region" description="Basic and acidic residues" evidence="1">
    <location>
        <begin position="62"/>
        <end position="83"/>
    </location>
</feature>
<dbReference type="GO" id="GO:0016251">
    <property type="term" value="F:RNA polymerase II general transcription initiation factor activity"/>
    <property type="evidence" value="ECO:0007669"/>
    <property type="project" value="TreeGrafter"/>
</dbReference>
<evidence type="ECO:0000313" key="2">
    <source>
        <dbReference type="EMBL" id="TBT99070.1"/>
    </source>
</evidence>
<dbReference type="GO" id="GO:0000976">
    <property type="term" value="F:transcription cis-regulatory region binding"/>
    <property type="evidence" value="ECO:0007669"/>
    <property type="project" value="TreeGrafter"/>
</dbReference>
<dbReference type="PANTHER" id="PTHR15137">
    <property type="entry name" value="TRANSCRIPTION INITIATION FACTOR TFIID"/>
    <property type="match status" value="1"/>
</dbReference>
<feature type="region of interest" description="Disordered" evidence="1">
    <location>
        <begin position="215"/>
        <end position="271"/>
    </location>
</feature>
<name>A0A4Q9KXE9_9MICR</name>
<evidence type="ECO:0000256" key="1">
    <source>
        <dbReference type="SAM" id="MobiDB-lite"/>
    </source>
</evidence>
<feature type="compositionally biased region" description="Low complexity" evidence="1">
    <location>
        <begin position="258"/>
        <end position="271"/>
    </location>
</feature>
<dbReference type="VEuPathDB" id="MicrosporidiaDB:CWI36_0086p0010"/>
<reference evidence="2 3" key="1">
    <citation type="submission" date="2017-12" db="EMBL/GenBank/DDBJ databases">
        <authorList>
            <person name="Pombert J.-F."/>
            <person name="Haag K.L."/>
            <person name="Ebert D."/>
        </authorList>
    </citation>
    <scope>NUCLEOTIDE SEQUENCE [LARGE SCALE GENOMIC DNA]</scope>
    <source>
        <strain evidence="2">IL-BN-2</strain>
    </source>
</reference>
<feature type="compositionally biased region" description="Basic and acidic residues" evidence="1">
    <location>
        <begin position="222"/>
        <end position="236"/>
    </location>
</feature>
<feature type="compositionally biased region" description="Polar residues" evidence="1">
    <location>
        <begin position="237"/>
        <end position="253"/>
    </location>
</feature>
<proteinExistence type="predicted"/>
<organism evidence="2 3">
    <name type="scientific">Hamiltosporidium magnivora</name>
    <dbReference type="NCBI Taxonomy" id="148818"/>
    <lineage>
        <taxon>Eukaryota</taxon>
        <taxon>Fungi</taxon>
        <taxon>Fungi incertae sedis</taxon>
        <taxon>Microsporidia</taxon>
        <taxon>Dubosqiidae</taxon>
        <taxon>Hamiltosporidium</taxon>
    </lineage>
</organism>